<keyword evidence="2" id="KW-0472">Membrane</keyword>
<dbReference type="PANTHER" id="PTHR30576:SF0">
    <property type="entry name" value="UNDECAPRENYL-PHOSPHATE N-ACETYLGALACTOSAMINYL 1-PHOSPHATE TRANSFERASE-RELATED"/>
    <property type="match status" value="1"/>
</dbReference>
<name>A0A0E2HEQ9_9FIRM</name>
<organism evidence="4 5">
    <name type="scientific">[Clostridium] clostridioforme 90A8</name>
    <dbReference type="NCBI Taxonomy" id="999408"/>
    <lineage>
        <taxon>Bacteria</taxon>
        <taxon>Bacillati</taxon>
        <taxon>Bacillota</taxon>
        <taxon>Clostridia</taxon>
        <taxon>Lachnospirales</taxon>
        <taxon>Lachnospiraceae</taxon>
        <taxon>Enterocloster</taxon>
    </lineage>
</organism>
<dbReference type="RefSeq" id="WP_002584031.1">
    <property type="nucleotide sequence ID" value="NZ_KB850998.1"/>
</dbReference>
<dbReference type="Pfam" id="PF02397">
    <property type="entry name" value="Bac_transf"/>
    <property type="match status" value="1"/>
</dbReference>
<reference evidence="4 5" key="1">
    <citation type="submission" date="2013-01" db="EMBL/GenBank/DDBJ databases">
        <title>The Genome Sequence of Clostridium clostridioforme 90A8.</title>
        <authorList>
            <consortium name="The Broad Institute Genome Sequencing Platform"/>
            <person name="Earl A."/>
            <person name="Ward D."/>
            <person name="Feldgarden M."/>
            <person name="Gevers D."/>
            <person name="Courvalin P."/>
            <person name="Lambert T."/>
            <person name="Walker B."/>
            <person name="Young S.K."/>
            <person name="Zeng Q."/>
            <person name="Gargeya S."/>
            <person name="Fitzgerald M."/>
            <person name="Haas B."/>
            <person name="Abouelleil A."/>
            <person name="Alvarado L."/>
            <person name="Arachchi H.M."/>
            <person name="Berlin A.M."/>
            <person name="Chapman S.B."/>
            <person name="Dewar J."/>
            <person name="Goldberg J."/>
            <person name="Griggs A."/>
            <person name="Gujja S."/>
            <person name="Hansen M."/>
            <person name="Howarth C."/>
            <person name="Imamovic A."/>
            <person name="Larimer J."/>
            <person name="McCowan C."/>
            <person name="Murphy C."/>
            <person name="Neiman D."/>
            <person name="Pearson M."/>
            <person name="Priest M."/>
            <person name="Roberts A."/>
            <person name="Saif S."/>
            <person name="Shea T."/>
            <person name="Sisk P."/>
            <person name="Sykes S."/>
            <person name="Wortman J."/>
            <person name="Nusbaum C."/>
            <person name="Birren B."/>
        </authorList>
    </citation>
    <scope>NUCLEOTIDE SEQUENCE [LARGE SCALE GENOMIC DNA]</scope>
    <source>
        <strain evidence="4 5">90A8</strain>
    </source>
</reference>
<dbReference type="InterPro" id="IPR003362">
    <property type="entry name" value="Bact_transf"/>
</dbReference>
<evidence type="ECO:0000256" key="1">
    <source>
        <dbReference type="ARBA" id="ARBA00006464"/>
    </source>
</evidence>
<comment type="similarity">
    <text evidence="1">Belongs to the bacterial sugar transferase family.</text>
</comment>
<accession>A0A0E2HEQ9</accession>
<keyword evidence="2" id="KW-0812">Transmembrane</keyword>
<keyword evidence="2" id="KW-1133">Transmembrane helix</keyword>
<dbReference type="GeneID" id="57964571"/>
<feature type="domain" description="Bacterial sugar transferase" evidence="3">
    <location>
        <begin position="7"/>
        <end position="187"/>
    </location>
</feature>
<proteinExistence type="inferred from homology"/>
<dbReference type="Proteomes" id="UP000013085">
    <property type="component" value="Unassembled WGS sequence"/>
</dbReference>
<feature type="transmembrane region" description="Helical" evidence="2">
    <location>
        <begin position="12"/>
        <end position="35"/>
    </location>
</feature>
<dbReference type="AlphaFoldDB" id="A0A0E2HEQ9"/>
<evidence type="ECO:0000313" key="4">
    <source>
        <dbReference type="EMBL" id="ENZ18736.1"/>
    </source>
</evidence>
<gene>
    <name evidence="4" type="ORF">HMPREF1090_01053</name>
</gene>
<dbReference type="GO" id="GO:0016780">
    <property type="term" value="F:phosphotransferase activity, for other substituted phosphate groups"/>
    <property type="evidence" value="ECO:0007669"/>
    <property type="project" value="TreeGrafter"/>
</dbReference>
<dbReference type="PANTHER" id="PTHR30576">
    <property type="entry name" value="COLANIC BIOSYNTHESIS UDP-GLUCOSE LIPID CARRIER TRANSFERASE"/>
    <property type="match status" value="1"/>
</dbReference>
<dbReference type="PATRIC" id="fig|999408.3.peg.1126"/>
<evidence type="ECO:0000256" key="2">
    <source>
        <dbReference type="SAM" id="Phobius"/>
    </source>
</evidence>
<comment type="caution">
    <text evidence="4">The sequence shown here is derived from an EMBL/GenBank/DDBJ whole genome shotgun (WGS) entry which is preliminary data.</text>
</comment>
<dbReference type="HOGENOM" id="CLU_024920_1_2_9"/>
<dbReference type="EMBL" id="AGYR01000007">
    <property type="protein sequence ID" value="ENZ18736.1"/>
    <property type="molecule type" value="Genomic_DNA"/>
</dbReference>
<protein>
    <recommendedName>
        <fullName evidence="3">Bacterial sugar transferase domain-containing protein</fullName>
    </recommendedName>
</protein>
<evidence type="ECO:0000313" key="5">
    <source>
        <dbReference type="Proteomes" id="UP000013085"/>
    </source>
</evidence>
<sequence length="197" mass="22836">MYQRVVKRILDFIISIMAMPFILMILLIVTPLIYINDPGPIYYVSKRIGKNGIIFDMYKLRTMKVNSPDLRNSDGSTFNSDSDSRQTEIGRILRKLSIDELPQFFNILKGDMTLIGPRPVLDSQLASFSDEEKEKLKVLPGITGYSQAYCRNQMSSHDERMQDAWYANNVCFFLDVKIFFKSIETVLHPERVYKNQS</sequence>
<evidence type="ECO:0000259" key="3">
    <source>
        <dbReference type="Pfam" id="PF02397"/>
    </source>
</evidence>